<dbReference type="STRING" id="1842532.A7E78_06925"/>
<dbReference type="Pfam" id="PF12802">
    <property type="entry name" value="MarR_2"/>
    <property type="match status" value="1"/>
</dbReference>
<dbReference type="AlphaFoldDB" id="A0A1L3GNV7"/>
<dbReference type="InterPro" id="IPR036388">
    <property type="entry name" value="WH-like_DNA-bd_sf"/>
</dbReference>
<dbReference type="InterPro" id="IPR000835">
    <property type="entry name" value="HTH_MarR-typ"/>
</dbReference>
<dbReference type="PROSITE" id="PS50995">
    <property type="entry name" value="HTH_MARR_2"/>
    <property type="match status" value="1"/>
</dbReference>
<organism evidence="2 3">
    <name type="scientific">Syntrophotalea acetylenivorans</name>
    <dbReference type="NCBI Taxonomy" id="1842532"/>
    <lineage>
        <taxon>Bacteria</taxon>
        <taxon>Pseudomonadati</taxon>
        <taxon>Thermodesulfobacteriota</taxon>
        <taxon>Desulfuromonadia</taxon>
        <taxon>Desulfuromonadales</taxon>
        <taxon>Syntrophotaleaceae</taxon>
        <taxon>Syntrophotalea</taxon>
    </lineage>
</organism>
<dbReference type="EMBL" id="CP015519">
    <property type="protein sequence ID" value="APG27591.1"/>
    <property type="molecule type" value="Genomic_DNA"/>
</dbReference>
<dbReference type="InterPro" id="IPR036390">
    <property type="entry name" value="WH_DNA-bd_sf"/>
</dbReference>
<keyword evidence="3" id="KW-1185">Reference proteome</keyword>
<feature type="domain" description="HTH marR-type" evidence="1">
    <location>
        <begin position="8"/>
        <end position="146"/>
    </location>
</feature>
<accession>A0A1L3GNV7</accession>
<dbReference type="Gene3D" id="1.10.10.10">
    <property type="entry name" value="Winged helix-like DNA-binding domain superfamily/Winged helix DNA-binding domain"/>
    <property type="match status" value="1"/>
</dbReference>
<gene>
    <name evidence="2" type="ORF">A7E78_06925</name>
</gene>
<dbReference type="GO" id="GO:0003700">
    <property type="term" value="F:DNA-binding transcription factor activity"/>
    <property type="evidence" value="ECO:0007669"/>
    <property type="project" value="InterPro"/>
</dbReference>
<dbReference type="SMART" id="SM00347">
    <property type="entry name" value="HTH_MARR"/>
    <property type="match status" value="1"/>
</dbReference>
<dbReference type="KEGG" id="pef:A7E78_06925"/>
<dbReference type="PANTHER" id="PTHR33164">
    <property type="entry name" value="TRANSCRIPTIONAL REGULATOR, MARR FAMILY"/>
    <property type="match status" value="1"/>
</dbReference>
<reference evidence="2 3" key="1">
    <citation type="journal article" date="2017" name="Genome Announc.">
        <title>Complete Genome Sequences of Two Acetylene-Fermenting Pelobacter acetylenicus Strains.</title>
        <authorList>
            <person name="Sutton J.M."/>
            <person name="Baesman S.M."/>
            <person name="Fierst J.L."/>
            <person name="Poret-Peterson A.T."/>
            <person name="Oremland R.S."/>
            <person name="Dunlap D.S."/>
            <person name="Akob D.M."/>
        </authorList>
    </citation>
    <scope>NUCLEOTIDE SEQUENCE [LARGE SCALE GENOMIC DNA]</scope>
    <source>
        <strain evidence="2 3">SFB93</strain>
    </source>
</reference>
<dbReference type="GO" id="GO:0006950">
    <property type="term" value="P:response to stress"/>
    <property type="evidence" value="ECO:0007669"/>
    <property type="project" value="TreeGrafter"/>
</dbReference>
<evidence type="ECO:0000259" key="1">
    <source>
        <dbReference type="PROSITE" id="PS50995"/>
    </source>
</evidence>
<dbReference type="Proteomes" id="UP000182517">
    <property type="component" value="Chromosome"/>
</dbReference>
<evidence type="ECO:0000313" key="3">
    <source>
        <dbReference type="Proteomes" id="UP000182517"/>
    </source>
</evidence>
<sequence>MEKNKQQLMQRTMELQKVARKLARIEGLPVVVGEGVEISTREAHTIQAIGEQGPLCVKDLATCFGVSKSAASQMVSKLARKGFIVKQPSAHSNKEIELSLTAMGWQACRAHEQSHGRDMARIVEAMEKLSPGEMKTLKKLLEIFSEIADERLNSE</sequence>
<proteinExistence type="predicted"/>
<dbReference type="SUPFAM" id="SSF46785">
    <property type="entry name" value="Winged helix' DNA-binding domain"/>
    <property type="match status" value="1"/>
</dbReference>
<name>A0A1L3GNV7_9BACT</name>
<dbReference type="InterPro" id="IPR039422">
    <property type="entry name" value="MarR/SlyA-like"/>
</dbReference>
<dbReference type="PANTHER" id="PTHR33164:SF43">
    <property type="entry name" value="HTH-TYPE TRANSCRIPTIONAL REPRESSOR YETL"/>
    <property type="match status" value="1"/>
</dbReference>
<evidence type="ECO:0000313" key="2">
    <source>
        <dbReference type="EMBL" id="APG27591.1"/>
    </source>
</evidence>
<protein>
    <submittedName>
        <fullName evidence="2">MarR family transcriptional regulator</fullName>
    </submittedName>
</protein>